<evidence type="ECO:0000313" key="2">
    <source>
        <dbReference type="EMBL" id="MBV0932999.1"/>
    </source>
</evidence>
<organism evidence="2 3">
    <name type="scientific">Marinobacterium weihaiense</name>
    <dbReference type="NCBI Taxonomy" id="2851016"/>
    <lineage>
        <taxon>Bacteria</taxon>
        <taxon>Pseudomonadati</taxon>
        <taxon>Pseudomonadota</taxon>
        <taxon>Gammaproteobacteria</taxon>
        <taxon>Oceanospirillales</taxon>
        <taxon>Oceanospirillaceae</taxon>
        <taxon>Marinobacterium</taxon>
    </lineage>
</organism>
<dbReference type="InterPro" id="IPR001584">
    <property type="entry name" value="Integrase_cat-core"/>
</dbReference>
<accession>A0ABS6M9P5</accession>
<dbReference type="RefSeq" id="WP_217334421.1">
    <property type="nucleotide sequence ID" value="NZ_JAHQZT010000006.1"/>
</dbReference>
<comment type="caution">
    <text evidence="2">The sequence shown here is derived from an EMBL/GenBank/DDBJ whole genome shotgun (WGS) entry which is preliminary data.</text>
</comment>
<feature type="domain" description="Integrase catalytic" evidence="1">
    <location>
        <begin position="1"/>
        <end position="60"/>
    </location>
</feature>
<proteinExistence type="predicted"/>
<name>A0ABS6M9P5_9GAMM</name>
<sequence length="60" mass="7167">MGVEHRLTNHKSPQTNGIMKRVNGRISDVLKTHHFDNREDLEQTLLRYAHQYNHRGHNQH</sequence>
<dbReference type="Pfam" id="PF13683">
    <property type="entry name" value="rve_3"/>
    <property type="match status" value="1"/>
</dbReference>
<evidence type="ECO:0000313" key="3">
    <source>
        <dbReference type="Proteomes" id="UP000755551"/>
    </source>
</evidence>
<gene>
    <name evidence="2" type="ORF">KTN04_06570</name>
</gene>
<dbReference type="EMBL" id="JAHQZT010000006">
    <property type="protein sequence ID" value="MBV0932999.1"/>
    <property type="molecule type" value="Genomic_DNA"/>
</dbReference>
<dbReference type="PROSITE" id="PS50994">
    <property type="entry name" value="INTEGRASE"/>
    <property type="match status" value="1"/>
</dbReference>
<keyword evidence="3" id="KW-1185">Reference proteome</keyword>
<protein>
    <submittedName>
        <fullName evidence="2">Integrase core domain-containing protein</fullName>
    </submittedName>
</protein>
<reference evidence="2 3" key="1">
    <citation type="submission" date="2021-06" db="EMBL/GenBank/DDBJ databases">
        <title>Bacterium isolated from marine sediment.</title>
        <authorList>
            <person name="Zhu K.-L."/>
            <person name="Du Z.-J."/>
            <person name="Liang Q.-Y."/>
        </authorList>
    </citation>
    <scope>NUCLEOTIDE SEQUENCE [LARGE SCALE GENOMIC DNA]</scope>
    <source>
        <strain evidence="2 3">A346</strain>
    </source>
</reference>
<dbReference type="Proteomes" id="UP000755551">
    <property type="component" value="Unassembled WGS sequence"/>
</dbReference>
<evidence type="ECO:0000259" key="1">
    <source>
        <dbReference type="PROSITE" id="PS50994"/>
    </source>
</evidence>